<feature type="compositionally biased region" description="Basic residues" evidence="1">
    <location>
        <begin position="222"/>
        <end position="231"/>
    </location>
</feature>
<feature type="region of interest" description="Disordered" evidence="1">
    <location>
        <begin position="217"/>
        <end position="238"/>
    </location>
</feature>
<comment type="caution">
    <text evidence="2">The sequence shown here is derived from an EMBL/GenBank/DDBJ whole genome shotgun (WGS) entry which is preliminary data.</text>
</comment>
<gene>
    <name evidence="2" type="ORF">ECRASSUSDP1_LOCUS8676</name>
</gene>
<evidence type="ECO:0000256" key="1">
    <source>
        <dbReference type="SAM" id="MobiDB-lite"/>
    </source>
</evidence>
<keyword evidence="3" id="KW-1185">Reference proteome</keyword>
<organism evidence="2 3">
    <name type="scientific">Euplotes crassus</name>
    <dbReference type="NCBI Taxonomy" id="5936"/>
    <lineage>
        <taxon>Eukaryota</taxon>
        <taxon>Sar</taxon>
        <taxon>Alveolata</taxon>
        <taxon>Ciliophora</taxon>
        <taxon>Intramacronucleata</taxon>
        <taxon>Spirotrichea</taxon>
        <taxon>Hypotrichia</taxon>
        <taxon>Euplotida</taxon>
        <taxon>Euplotidae</taxon>
        <taxon>Moneuplotes</taxon>
    </lineage>
</organism>
<sequence length="287" mass="32297">MLKTTETTNICNNSKTINEARKALYDAVLLDAGLYKANSTKQVDEDLTEKNVFIDSFNSFEIVQNLTINVGIRTGKPAAGVDLKLINSKERFKTRVDAFSFLSKYWLPINRSKKLPEVAKRSLSPLKIIFDFQEEEIFEIPPERNSRNIQIEIGQFDESPLKKVQRKRRVKRTSRKTSANCNQSKIIKGLSSILSELESQDDTKVSDYCDITSLRSTNSRKTTSKGRKSGTRTKASISSKSIASNAGLLKPSVRKVRVKKNRISSMSYGKICLSTIVKSLDEISSEL</sequence>
<reference evidence="2" key="1">
    <citation type="submission" date="2023-07" db="EMBL/GenBank/DDBJ databases">
        <authorList>
            <consortium name="AG Swart"/>
            <person name="Singh M."/>
            <person name="Singh A."/>
            <person name="Seah K."/>
            <person name="Emmerich C."/>
        </authorList>
    </citation>
    <scope>NUCLEOTIDE SEQUENCE</scope>
    <source>
        <strain evidence="2">DP1</strain>
    </source>
</reference>
<dbReference type="AlphaFoldDB" id="A0AAD1XD37"/>
<evidence type="ECO:0000313" key="2">
    <source>
        <dbReference type="EMBL" id="CAI2367393.1"/>
    </source>
</evidence>
<name>A0AAD1XD37_EUPCR</name>
<accession>A0AAD1XD37</accession>
<proteinExistence type="predicted"/>
<evidence type="ECO:0000313" key="3">
    <source>
        <dbReference type="Proteomes" id="UP001295684"/>
    </source>
</evidence>
<dbReference type="EMBL" id="CAMPGE010008496">
    <property type="protein sequence ID" value="CAI2367393.1"/>
    <property type="molecule type" value="Genomic_DNA"/>
</dbReference>
<protein>
    <submittedName>
        <fullName evidence="2">Uncharacterized protein</fullName>
    </submittedName>
</protein>
<dbReference type="Proteomes" id="UP001295684">
    <property type="component" value="Unassembled WGS sequence"/>
</dbReference>